<dbReference type="PRINTS" id="PR00080">
    <property type="entry name" value="SDRFAMILY"/>
</dbReference>
<dbReference type="SMART" id="SM00822">
    <property type="entry name" value="PKS_KR"/>
    <property type="match status" value="1"/>
</dbReference>
<dbReference type="PRINTS" id="PR00081">
    <property type="entry name" value="GDHRDH"/>
</dbReference>
<gene>
    <name evidence="4" type="ORF">FHS39_001034</name>
</gene>
<evidence type="ECO:0000259" key="3">
    <source>
        <dbReference type="SMART" id="SM00822"/>
    </source>
</evidence>
<evidence type="ECO:0000256" key="2">
    <source>
        <dbReference type="ARBA" id="ARBA00023002"/>
    </source>
</evidence>
<dbReference type="Proteomes" id="UP000556084">
    <property type="component" value="Unassembled WGS sequence"/>
</dbReference>
<reference evidence="4 5" key="1">
    <citation type="submission" date="2020-08" db="EMBL/GenBank/DDBJ databases">
        <title>Genomic Encyclopedia of Type Strains, Phase III (KMG-III): the genomes of soil and plant-associated and newly described type strains.</title>
        <authorList>
            <person name="Whitman W."/>
        </authorList>
    </citation>
    <scope>NUCLEOTIDE SEQUENCE [LARGE SCALE GENOMIC DNA]</scope>
    <source>
        <strain evidence="4 5">CECT 3266</strain>
    </source>
</reference>
<dbReference type="RefSeq" id="WP_184346514.1">
    <property type="nucleotide sequence ID" value="NZ_JACHJH010000001.1"/>
</dbReference>
<name>A0A7W7LL49_9ACTN</name>
<dbReference type="Gene3D" id="3.40.50.720">
    <property type="entry name" value="NAD(P)-binding Rossmann-like Domain"/>
    <property type="match status" value="1"/>
</dbReference>
<evidence type="ECO:0000256" key="1">
    <source>
        <dbReference type="ARBA" id="ARBA00006484"/>
    </source>
</evidence>
<proteinExistence type="inferred from homology"/>
<dbReference type="PROSITE" id="PS00061">
    <property type="entry name" value="ADH_SHORT"/>
    <property type="match status" value="1"/>
</dbReference>
<dbReference type="Pfam" id="PF13561">
    <property type="entry name" value="adh_short_C2"/>
    <property type="match status" value="1"/>
</dbReference>
<feature type="domain" description="Ketoreductase" evidence="3">
    <location>
        <begin position="15"/>
        <end position="189"/>
    </location>
</feature>
<evidence type="ECO:0000313" key="4">
    <source>
        <dbReference type="EMBL" id="MBB4892034.1"/>
    </source>
</evidence>
<dbReference type="FunFam" id="3.40.50.720:FF:000084">
    <property type="entry name" value="Short-chain dehydrogenase reductase"/>
    <property type="match status" value="1"/>
</dbReference>
<keyword evidence="5" id="KW-1185">Reference proteome</keyword>
<organism evidence="4 5">
    <name type="scientific">Streptomyces olivoverticillatus</name>
    <dbReference type="NCBI Taxonomy" id="66427"/>
    <lineage>
        <taxon>Bacteria</taxon>
        <taxon>Bacillati</taxon>
        <taxon>Actinomycetota</taxon>
        <taxon>Actinomycetes</taxon>
        <taxon>Kitasatosporales</taxon>
        <taxon>Streptomycetaceae</taxon>
        <taxon>Streptomyces</taxon>
    </lineage>
</organism>
<dbReference type="EMBL" id="JACHJH010000001">
    <property type="protein sequence ID" value="MBB4892034.1"/>
    <property type="molecule type" value="Genomic_DNA"/>
</dbReference>
<dbReference type="GO" id="GO:0016491">
    <property type="term" value="F:oxidoreductase activity"/>
    <property type="evidence" value="ECO:0007669"/>
    <property type="project" value="UniProtKB-KW"/>
</dbReference>
<dbReference type="PANTHER" id="PTHR43669">
    <property type="entry name" value="5-KETO-D-GLUCONATE 5-REDUCTASE"/>
    <property type="match status" value="1"/>
</dbReference>
<protein>
    <recommendedName>
        <fullName evidence="3">Ketoreductase domain-containing protein</fullName>
    </recommendedName>
</protein>
<dbReference type="InterPro" id="IPR020904">
    <property type="entry name" value="Sc_DH/Rdtase_CS"/>
</dbReference>
<comment type="caution">
    <text evidence="4">The sequence shown here is derived from an EMBL/GenBank/DDBJ whole genome shotgun (WGS) entry which is preliminary data.</text>
</comment>
<evidence type="ECO:0000313" key="5">
    <source>
        <dbReference type="Proteomes" id="UP000556084"/>
    </source>
</evidence>
<comment type="similarity">
    <text evidence="1">Belongs to the short-chain dehydrogenases/reductases (SDR) family.</text>
</comment>
<accession>A0A7W7LL49</accession>
<dbReference type="InterPro" id="IPR057326">
    <property type="entry name" value="KR_dom"/>
</dbReference>
<dbReference type="SUPFAM" id="SSF51735">
    <property type="entry name" value="NAD(P)-binding Rossmann-fold domains"/>
    <property type="match status" value="1"/>
</dbReference>
<keyword evidence="2" id="KW-0560">Oxidoreductase</keyword>
<sequence>MTNNAQKNAQKYAGKKAVVTGGTIGMGLAIVKRLVEGGAEVLLTGRNEKNLQAARDELGPAVHVVRSDTASLSDIAALGATVEETLGHVDYLFVNAGVSELGPVAEVTEEAYDWQFSVNTKGAFFTVQRLIPLLREGGAIVFTTSVSDEMGYPGMAVYSGSKAALWSFAQTLASELVGRGIRVNAVSPGFIDTPTMGVVGLSPQDQAELRAIGDATTPMKRHGSTDEVARAALFLAADATFTTGVKLPVDGGLAQHVAVPQE</sequence>
<dbReference type="InterPro" id="IPR002347">
    <property type="entry name" value="SDR_fam"/>
</dbReference>
<dbReference type="AlphaFoldDB" id="A0A7W7LL49"/>
<dbReference type="CDD" id="cd05233">
    <property type="entry name" value="SDR_c"/>
    <property type="match status" value="1"/>
</dbReference>
<dbReference type="InterPro" id="IPR036291">
    <property type="entry name" value="NAD(P)-bd_dom_sf"/>
</dbReference>
<dbReference type="PANTHER" id="PTHR43669:SF3">
    <property type="entry name" value="ALCOHOL DEHYDROGENASE, PUTATIVE (AFU_ORTHOLOGUE AFUA_3G03445)-RELATED"/>
    <property type="match status" value="1"/>
</dbReference>